<keyword evidence="1" id="KW-0614">Plasmid</keyword>
<sequence length="39" mass="4392">MPGEADMGKQSSDRKEAQVRYVNPNQVLICDSNALHYLL</sequence>
<proteinExistence type="predicted"/>
<accession>A0A1V0M723</accession>
<reference evidence="1" key="1">
    <citation type="submission" date="2016-08" db="EMBL/GenBank/DDBJ databases">
        <title>Comparative Genomic Analysis of Emerging Non-sorbitol Fermenting Shiga Toxin-producing Escherichia coli O55:H7.</title>
        <authorList>
            <person name="Schutz K."/>
            <person name="Cowley L.A."/>
            <person name="Dallman T.J."/>
        </authorList>
    </citation>
    <scope>NUCLEOTIDE SEQUENCE</scope>
    <source>
        <strain evidence="1">122262</strain>
        <plasmid evidence="1">unnamed</plasmid>
    </source>
</reference>
<organism evidence="1">
    <name type="scientific">Escherichia coli O55:H7</name>
    <dbReference type="NCBI Taxonomy" id="244320"/>
    <lineage>
        <taxon>Bacteria</taxon>
        <taxon>Pseudomonadati</taxon>
        <taxon>Pseudomonadota</taxon>
        <taxon>Gammaproteobacteria</taxon>
        <taxon>Enterobacterales</taxon>
        <taxon>Enterobacteriaceae</taxon>
        <taxon>Escherichia</taxon>
    </lineage>
</organism>
<evidence type="ECO:0000313" key="1">
    <source>
        <dbReference type="EMBL" id="ARD70694.1"/>
    </source>
</evidence>
<geneLocation type="plasmid" evidence="1">
    <name>unnamed</name>
</geneLocation>
<name>A0A1V0M723_ECOLX</name>
<dbReference type="AlphaFoldDB" id="A0A1V0M723"/>
<dbReference type="EMBL" id="KX808482">
    <property type="protein sequence ID" value="ARD70694.1"/>
    <property type="molecule type" value="Genomic_DNA"/>
</dbReference>
<protein>
    <submittedName>
        <fullName evidence="1">Uncharacterized protein</fullName>
    </submittedName>
</protein>